<sequence>MAGIFFCVRSPLPPTLIPPLRTNRMIFRCSSRHDRSETPRLLKAAVNGVTELLRFFRSGNERSNRKDSTFQNESSAFSVDDVLVILKSDYERAYFLTGNFTSAIYAEDCSFEDPTIKFRGKDLYSQNLELLVPFFECPSLALKNIEKGFNGETEFVVATWALRTYLKLPWSPLISIEGTTTYDLDNEFKIVRHVERWNISALQAIGQIFTPGFRSMVND</sequence>
<dbReference type="STRING" id="337451.A0A3S3LW32"/>
<comment type="caution">
    <text evidence="1">The sequence shown here is derived from an EMBL/GenBank/DDBJ whole genome shotgun (WGS) entry which is preliminary data.</text>
</comment>
<dbReference type="PANTHER" id="PTHR34123">
    <property type="entry name" value="OS04G0578200 PROTEIN"/>
    <property type="match status" value="1"/>
</dbReference>
<dbReference type="PANTHER" id="PTHR34123:SF4">
    <property type="entry name" value="PHOSPHORIBOSYLTRANSFERASE-LIKE PROTEIN, PUTATIVE (DUF2358)-RELATED"/>
    <property type="match status" value="1"/>
</dbReference>
<dbReference type="InterPro" id="IPR032710">
    <property type="entry name" value="NTF2-like_dom_sf"/>
</dbReference>
<proteinExistence type="predicted"/>
<dbReference type="InterPro" id="IPR018790">
    <property type="entry name" value="DUF2358"/>
</dbReference>
<dbReference type="EMBL" id="QPKB01000001">
    <property type="protein sequence ID" value="RWR72647.1"/>
    <property type="molecule type" value="Genomic_DNA"/>
</dbReference>
<dbReference type="OrthoDB" id="348976at2759"/>
<protein>
    <submittedName>
        <fullName evidence="1">Putative NTF2-like domain-containing protein</fullName>
    </submittedName>
</protein>
<organism evidence="1 2">
    <name type="scientific">Cinnamomum micranthum f. kanehirae</name>
    <dbReference type="NCBI Taxonomy" id="337451"/>
    <lineage>
        <taxon>Eukaryota</taxon>
        <taxon>Viridiplantae</taxon>
        <taxon>Streptophyta</taxon>
        <taxon>Embryophyta</taxon>
        <taxon>Tracheophyta</taxon>
        <taxon>Spermatophyta</taxon>
        <taxon>Magnoliopsida</taxon>
        <taxon>Magnoliidae</taxon>
        <taxon>Laurales</taxon>
        <taxon>Lauraceae</taxon>
        <taxon>Cinnamomum</taxon>
    </lineage>
</organism>
<dbReference type="Pfam" id="PF10184">
    <property type="entry name" value="DUF2358"/>
    <property type="match status" value="1"/>
</dbReference>
<evidence type="ECO:0000313" key="1">
    <source>
        <dbReference type="EMBL" id="RWR72647.1"/>
    </source>
</evidence>
<accession>A0A3S3LW32</accession>
<reference evidence="1 2" key="1">
    <citation type="journal article" date="2019" name="Nat. Plants">
        <title>Stout camphor tree genome fills gaps in understanding of flowering plant genome evolution.</title>
        <authorList>
            <person name="Chaw S.M."/>
            <person name="Liu Y.C."/>
            <person name="Wu Y.W."/>
            <person name="Wang H.Y."/>
            <person name="Lin C.I."/>
            <person name="Wu C.S."/>
            <person name="Ke H.M."/>
            <person name="Chang L.Y."/>
            <person name="Hsu C.Y."/>
            <person name="Yang H.T."/>
            <person name="Sudianto E."/>
            <person name="Hsu M.H."/>
            <person name="Wu K.P."/>
            <person name="Wang L.N."/>
            <person name="Leebens-Mack J.H."/>
            <person name="Tsai I.J."/>
        </authorList>
    </citation>
    <scope>NUCLEOTIDE SEQUENCE [LARGE SCALE GENOMIC DNA]</scope>
    <source>
        <strain evidence="2">cv. Chaw 1501</strain>
        <tissue evidence="1">Young leaves</tissue>
    </source>
</reference>
<keyword evidence="2" id="KW-1185">Reference proteome</keyword>
<gene>
    <name evidence="1" type="ORF">CKAN_00088400</name>
</gene>
<dbReference type="SUPFAM" id="SSF54427">
    <property type="entry name" value="NTF2-like"/>
    <property type="match status" value="1"/>
</dbReference>
<name>A0A3S3LW32_9MAGN</name>
<dbReference type="Proteomes" id="UP000283530">
    <property type="component" value="Unassembled WGS sequence"/>
</dbReference>
<evidence type="ECO:0000313" key="2">
    <source>
        <dbReference type="Proteomes" id="UP000283530"/>
    </source>
</evidence>
<dbReference type="AlphaFoldDB" id="A0A3S3LW32"/>